<accession>A0A5B7IWI1</accession>
<gene>
    <name evidence="1" type="ORF">E2C01_080582</name>
</gene>
<evidence type="ECO:0000313" key="2">
    <source>
        <dbReference type="Proteomes" id="UP000324222"/>
    </source>
</evidence>
<reference evidence="1 2" key="1">
    <citation type="submission" date="2019-05" db="EMBL/GenBank/DDBJ databases">
        <title>Another draft genome of Portunus trituberculatus and its Hox gene families provides insights of decapod evolution.</title>
        <authorList>
            <person name="Jeong J.-H."/>
            <person name="Song I."/>
            <person name="Kim S."/>
            <person name="Choi T."/>
            <person name="Kim D."/>
            <person name="Ryu S."/>
            <person name="Kim W."/>
        </authorList>
    </citation>
    <scope>NUCLEOTIDE SEQUENCE [LARGE SCALE GENOMIC DNA]</scope>
    <source>
        <tissue evidence="1">Muscle</tissue>
    </source>
</reference>
<name>A0A5B7IWI1_PORTR</name>
<comment type="caution">
    <text evidence="1">The sequence shown here is derived from an EMBL/GenBank/DDBJ whole genome shotgun (WGS) entry which is preliminary data.</text>
</comment>
<dbReference type="AlphaFoldDB" id="A0A5B7IWI1"/>
<sequence>MMISLKRVILKQMKSRMNKFNHQMENIQTQEEMETSAHNLNGCLYLQNNTCMPLLARKK</sequence>
<keyword evidence="2" id="KW-1185">Reference proteome</keyword>
<protein>
    <submittedName>
        <fullName evidence="1">Uncharacterized protein</fullName>
    </submittedName>
</protein>
<proteinExistence type="predicted"/>
<organism evidence="1 2">
    <name type="scientific">Portunus trituberculatus</name>
    <name type="common">Swimming crab</name>
    <name type="synonym">Neptunus trituberculatus</name>
    <dbReference type="NCBI Taxonomy" id="210409"/>
    <lineage>
        <taxon>Eukaryota</taxon>
        <taxon>Metazoa</taxon>
        <taxon>Ecdysozoa</taxon>
        <taxon>Arthropoda</taxon>
        <taxon>Crustacea</taxon>
        <taxon>Multicrustacea</taxon>
        <taxon>Malacostraca</taxon>
        <taxon>Eumalacostraca</taxon>
        <taxon>Eucarida</taxon>
        <taxon>Decapoda</taxon>
        <taxon>Pleocyemata</taxon>
        <taxon>Brachyura</taxon>
        <taxon>Eubrachyura</taxon>
        <taxon>Portunoidea</taxon>
        <taxon>Portunidae</taxon>
        <taxon>Portuninae</taxon>
        <taxon>Portunus</taxon>
    </lineage>
</organism>
<evidence type="ECO:0000313" key="1">
    <source>
        <dbReference type="EMBL" id="MPC85787.1"/>
    </source>
</evidence>
<dbReference type="Proteomes" id="UP000324222">
    <property type="component" value="Unassembled WGS sequence"/>
</dbReference>
<dbReference type="EMBL" id="VSRR010069557">
    <property type="protein sequence ID" value="MPC85787.1"/>
    <property type="molecule type" value="Genomic_DNA"/>
</dbReference>